<gene>
    <name evidence="3" type="ORF">GTH23_09375</name>
    <name evidence="2" type="ORF">I4901_18325</name>
</gene>
<reference evidence="2" key="2">
    <citation type="submission" date="2020-11" db="EMBL/GenBank/DDBJ databases">
        <title>Enhanced detection system for hospital associated transmission using whole genome sequencing surveillance.</title>
        <authorList>
            <person name="Harrison L.H."/>
            <person name="Van Tyne D."/>
            <person name="Marsh J.W."/>
            <person name="Griffith M.P."/>
            <person name="Snyder D.J."/>
            <person name="Cooper V.S."/>
            <person name="Mustapha M."/>
        </authorList>
    </citation>
    <scope>NUCLEOTIDE SEQUENCE</scope>
    <source>
        <strain evidence="2">PR00070</strain>
    </source>
</reference>
<sequence length="42" mass="4775">MIASPKLTIRGKWLSKLGFTMGSNITLTRQTGRLIIRMAKRK</sequence>
<accession>A0A6G6T1D9</accession>
<name>A0A6G6T1D9_9GAMM</name>
<organism evidence="2 5">
    <name type="scientific">Proteus terrae subsp. cibarius</name>
    <dbReference type="NCBI Taxonomy" id="626774"/>
    <lineage>
        <taxon>Bacteria</taxon>
        <taxon>Pseudomonadati</taxon>
        <taxon>Pseudomonadota</taxon>
        <taxon>Gammaproteobacteria</taxon>
        <taxon>Enterobacterales</taxon>
        <taxon>Morganellaceae</taxon>
        <taxon>Proteus</taxon>
    </lineage>
</organism>
<dbReference type="InterPro" id="IPR014944">
    <property type="entry name" value="Toxin_SymE-like"/>
</dbReference>
<proteinExistence type="predicted"/>
<feature type="domain" description="Toxin SymE-like" evidence="1">
    <location>
        <begin position="4"/>
        <end position="37"/>
    </location>
</feature>
<keyword evidence="4" id="KW-1185">Reference proteome</keyword>
<dbReference type="GO" id="GO:0005737">
    <property type="term" value="C:cytoplasm"/>
    <property type="evidence" value="ECO:0007669"/>
    <property type="project" value="InterPro"/>
</dbReference>
<evidence type="ECO:0000313" key="5">
    <source>
        <dbReference type="Proteomes" id="UP000612266"/>
    </source>
</evidence>
<evidence type="ECO:0000313" key="2">
    <source>
        <dbReference type="EMBL" id="MBG2916316.1"/>
    </source>
</evidence>
<protein>
    <submittedName>
        <fullName evidence="2">Type I addiction module toxin, SymE family</fullName>
    </submittedName>
</protein>
<dbReference type="GO" id="GO:0016788">
    <property type="term" value="F:hydrolase activity, acting on ester bonds"/>
    <property type="evidence" value="ECO:0007669"/>
    <property type="project" value="InterPro"/>
</dbReference>
<evidence type="ECO:0000313" key="4">
    <source>
        <dbReference type="Proteomes" id="UP000501338"/>
    </source>
</evidence>
<evidence type="ECO:0000259" key="1">
    <source>
        <dbReference type="Pfam" id="PF08845"/>
    </source>
</evidence>
<dbReference type="AlphaFoldDB" id="A0A6G6T1D9"/>
<dbReference type="Proteomes" id="UP000612266">
    <property type="component" value="Unassembled WGS sequence"/>
</dbReference>
<dbReference type="GO" id="GO:0003723">
    <property type="term" value="F:RNA binding"/>
    <property type="evidence" value="ECO:0007669"/>
    <property type="project" value="InterPro"/>
</dbReference>
<dbReference type="EMBL" id="JADSJR010000044">
    <property type="protein sequence ID" value="MBG2916316.1"/>
    <property type="molecule type" value="Genomic_DNA"/>
</dbReference>
<evidence type="ECO:0000313" key="3">
    <source>
        <dbReference type="EMBL" id="QIF92206.1"/>
    </source>
</evidence>
<reference evidence="3 4" key="1">
    <citation type="submission" date="2020-01" db="EMBL/GenBank/DDBJ databases">
        <title>The genomic epidemiology of tigecycline resistance gene tet(X) variants in a swine farm in China.</title>
        <authorList>
            <person name="Peng K."/>
            <person name="Li R."/>
        </authorList>
    </citation>
    <scope>NUCLEOTIDE SEQUENCE [LARGE SCALE GENOMIC DNA]</scope>
    <source>
        <strain evidence="3 4">ZF1</strain>
    </source>
</reference>
<dbReference type="Proteomes" id="UP000501338">
    <property type="component" value="Chromosome"/>
</dbReference>
<dbReference type="GO" id="GO:0016070">
    <property type="term" value="P:RNA metabolic process"/>
    <property type="evidence" value="ECO:0007669"/>
    <property type="project" value="InterPro"/>
</dbReference>
<dbReference type="EMBL" id="CP047340">
    <property type="protein sequence ID" value="QIF92206.1"/>
    <property type="molecule type" value="Genomic_DNA"/>
</dbReference>
<dbReference type="GeneID" id="57332532"/>
<dbReference type="Pfam" id="PF08845">
    <property type="entry name" value="SymE_toxin"/>
    <property type="match status" value="1"/>
</dbReference>
<dbReference type="RefSeq" id="WP_075674338.1">
    <property type="nucleotide sequence ID" value="NZ_CP045008.1"/>
</dbReference>